<dbReference type="RefSeq" id="WP_189405152.1">
    <property type="nucleotide sequence ID" value="NZ_BMXP01000003.1"/>
</dbReference>
<evidence type="ECO:0008006" key="5">
    <source>
        <dbReference type="Google" id="ProtNLM"/>
    </source>
</evidence>
<keyword evidence="2" id="KW-0732">Signal</keyword>
<comment type="caution">
    <text evidence="3">The sequence shown here is derived from an EMBL/GenBank/DDBJ whole genome shotgun (WGS) entry which is preliminary data.</text>
</comment>
<protein>
    <recommendedName>
        <fullName evidence="5">Lipoprotein</fullName>
    </recommendedName>
</protein>
<feature type="signal peptide" evidence="2">
    <location>
        <begin position="1"/>
        <end position="22"/>
    </location>
</feature>
<reference evidence="3" key="2">
    <citation type="submission" date="2020-09" db="EMBL/GenBank/DDBJ databases">
        <authorList>
            <person name="Sun Q."/>
            <person name="Kim S."/>
        </authorList>
    </citation>
    <scope>NUCLEOTIDE SEQUENCE</scope>
    <source>
        <strain evidence="3">KCTC 22164</strain>
    </source>
</reference>
<evidence type="ECO:0000313" key="3">
    <source>
        <dbReference type="EMBL" id="GGW83292.1"/>
    </source>
</evidence>
<organism evidence="3 4">
    <name type="scientific">Alteromonas halophila</name>
    <dbReference type="NCBI Taxonomy" id="516698"/>
    <lineage>
        <taxon>Bacteria</taxon>
        <taxon>Pseudomonadati</taxon>
        <taxon>Pseudomonadota</taxon>
        <taxon>Gammaproteobacteria</taxon>
        <taxon>Alteromonadales</taxon>
        <taxon>Alteromonadaceae</taxon>
        <taxon>Alteromonas/Salinimonas group</taxon>
        <taxon>Alteromonas</taxon>
    </lineage>
</organism>
<feature type="region of interest" description="Disordered" evidence="1">
    <location>
        <begin position="21"/>
        <end position="52"/>
    </location>
</feature>
<feature type="chain" id="PRO_5037600150" description="Lipoprotein" evidence="2">
    <location>
        <begin position="23"/>
        <end position="52"/>
    </location>
</feature>
<keyword evidence="4" id="KW-1185">Reference proteome</keyword>
<evidence type="ECO:0000256" key="2">
    <source>
        <dbReference type="SAM" id="SignalP"/>
    </source>
</evidence>
<feature type="compositionally biased region" description="Basic and acidic residues" evidence="1">
    <location>
        <begin position="28"/>
        <end position="39"/>
    </location>
</feature>
<sequence length="52" mass="5536">MKKLVTISLLSAFLGLSGCASTQGGGDKSVKESRSEAPKCKKTGTRIKRDCY</sequence>
<proteinExistence type="predicted"/>
<gene>
    <name evidence="3" type="ORF">GCM10007391_15880</name>
</gene>
<evidence type="ECO:0000256" key="1">
    <source>
        <dbReference type="SAM" id="MobiDB-lite"/>
    </source>
</evidence>
<reference evidence="3" key="1">
    <citation type="journal article" date="2014" name="Int. J. Syst. Evol. Microbiol.">
        <title>Complete genome sequence of Corynebacterium casei LMG S-19264T (=DSM 44701T), isolated from a smear-ripened cheese.</title>
        <authorList>
            <consortium name="US DOE Joint Genome Institute (JGI-PGF)"/>
            <person name="Walter F."/>
            <person name="Albersmeier A."/>
            <person name="Kalinowski J."/>
            <person name="Ruckert C."/>
        </authorList>
    </citation>
    <scope>NUCLEOTIDE SEQUENCE</scope>
    <source>
        <strain evidence="3">KCTC 22164</strain>
    </source>
</reference>
<name>A0A918JJE6_9ALTE</name>
<dbReference type="EMBL" id="BMXP01000003">
    <property type="protein sequence ID" value="GGW83292.1"/>
    <property type="molecule type" value="Genomic_DNA"/>
</dbReference>
<accession>A0A918JJE6</accession>
<dbReference type="AlphaFoldDB" id="A0A918JJE6"/>
<dbReference type="PROSITE" id="PS51257">
    <property type="entry name" value="PROKAR_LIPOPROTEIN"/>
    <property type="match status" value="1"/>
</dbReference>
<dbReference type="Proteomes" id="UP000631300">
    <property type="component" value="Unassembled WGS sequence"/>
</dbReference>
<evidence type="ECO:0000313" key="4">
    <source>
        <dbReference type="Proteomes" id="UP000631300"/>
    </source>
</evidence>